<keyword evidence="9" id="KW-1185">Reference proteome</keyword>
<dbReference type="GO" id="GO:0007165">
    <property type="term" value="P:signal transduction"/>
    <property type="evidence" value="ECO:0007669"/>
    <property type="project" value="UniProtKB-KW"/>
</dbReference>
<dbReference type="PANTHER" id="PTHR43531:SF14">
    <property type="entry name" value="METHYL-ACCEPTING CHEMOTAXIS PROTEIN I-RELATED"/>
    <property type="match status" value="1"/>
</dbReference>
<dbReference type="SUPFAM" id="SSF58104">
    <property type="entry name" value="Methyl-accepting chemotaxis protein (MCP) signaling domain"/>
    <property type="match status" value="1"/>
</dbReference>
<dbReference type="GO" id="GO:0005886">
    <property type="term" value="C:plasma membrane"/>
    <property type="evidence" value="ECO:0007669"/>
    <property type="project" value="TreeGrafter"/>
</dbReference>
<protein>
    <submittedName>
        <fullName evidence="8">HAMP domain-containing protein</fullName>
    </submittedName>
</protein>
<dbReference type="SMART" id="SM00283">
    <property type="entry name" value="MA"/>
    <property type="match status" value="1"/>
</dbReference>
<evidence type="ECO:0000256" key="2">
    <source>
        <dbReference type="ARBA" id="ARBA00022481"/>
    </source>
</evidence>
<dbReference type="Proteomes" id="UP000620139">
    <property type="component" value="Unassembled WGS sequence"/>
</dbReference>
<evidence type="ECO:0000256" key="3">
    <source>
        <dbReference type="ARBA" id="ARBA00029447"/>
    </source>
</evidence>
<comment type="subcellular location">
    <subcellularLocation>
        <location evidence="1">Membrane</location>
    </subcellularLocation>
</comment>
<dbReference type="GO" id="GO:0006935">
    <property type="term" value="P:chemotaxis"/>
    <property type="evidence" value="ECO:0007669"/>
    <property type="project" value="InterPro"/>
</dbReference>
<evidence type="ECO:0000256" key="4">
    <source>
        <dbReference type="PROSITE-ProRule" id="PRU00284"/>
    </source>
</evidence>
<dbReference type="SMART" id="SM00304">
    <property type="entry name" value="HAMP"/>
    <property type="match status" value="1"/>
</dbReference>
<sequence>MAAVARQQAAALEAQSQLQTALERPDAASGFETALAGLEASTKGVKLPPSLTSAHERLHREGAEPLKAALKAGDADGARAAASGPWASALAGLREQQSQASQRWAAEAKATQDLAQWRFRTMVWVVVVGVAIAFAAVGWYGRWLLQSITKPLNQAVRLAEAVAAGDLTTEVDSRGRNEVAQLMQALERMNANLGHIVSQVRQVADSIATGSSEIASGNADLSQRTEAQASNLQQTASAMEELQGTVRQNAQASNQANSLAGSARSAATEGGALMARVVDTMQGITQSSRKIADIVGLIDGVAFQTNILALNAAVEAARAGEAGRGFAVVAGEVRMLAQRSAEAAREIKTLIEQSVETVESGSQQVNEAGRSMGDIVQRVQQVGDLIGEISVASHEQNQGIERVSASVVELDQVTQANAALVEESAAAAESLRNQAGQLVALVSAFKVRT</sequence>
<feature type="transmembrane region" description="Helical" evidence="5">
    <location>
        <begin position="122"/>
        <end position="141"/>
    </location>
</feature>
<keyword evidence="4" id="KW-0807">Transducer</keyword>
<dbReference type="CDD" id="cd06225">
    <property type="entry name" value="HAMP"/>
    <property type="match status" value="1"/>
</dbReference>
<proteinExistence type="inferred from homology"/>
<dbReference type="Gene3D" id="1.10.287.950">
    <property type="entry name" value="Methyl-accepting chemotaxis protein"/>
    <property type="match status" value="1"/>
</dbReference>
<evidence type="ECO:0000259" key="6">
    <source>
        <dbReference type="PROSITE" id="PS50111"/>
    </source>
</evidence>
<gene>
    <name evidence="8" type="ORF">I7X43_07490</name>
</gene>
<evidence type="ECO:0000256" key="1">
    <source>
        <dbReference type="ARBA" id="ARBA00004370"/>
    </source>
</evidence>
<evidence type="ECO:0000256" key="5">
    <source>
        <dbReference type="SAM" id="Phobius"/>
    </source>
</evidence>
<dbReference type="PRINTS" id="PR00260">
    <property type="entry name" value="CHEMTRNSDUCR"/>
</dbReference>
<name>A0A931NDK2_9BURK</name>
<dbReference type="PROSITE" id="PS50885">
    <property type="entry name" value="HAMP"/>
    <property type="match status" value="1"/>
</dbReference>
<keyword evidence="5" id="KW-0472">Membrane</keyword>
<dbReference type="InterPro" id="IPR004089">
    <property type="entry name" value="MCPsignal_dom"/>
</dbReference>
<evidence type="ECO:0000259" key="7">
    <source>
        <dbReference type="PROSITE" id="PS50885"/>
    </source>
</evidence>
<comment type="similarity">
    <text evidence="3">Belongs to the methyl-accepting chemotaxis (MCP) protein family.</text>
</comment>
<dbReference type="PANTHER" id="PTHR43531">
    <property type="entry name" value="PROTEIN ICFG"/>
    <property type="match status" value="1"/>
</dbReference>
<keyword evidence="5" id="KW-1133">Transmembrane helix</keyword>
<dbReference type="InterPro" id="IPR051310">
    <property type="entry name" value="MCP_chemotaxis"/>
</dbReference>
<accession>A0A931NDK2</accession>
<dbReference type="InterPro" id="IPR004090">
    <property type="entry name" value="Chemotax_Me-accpt_rcpt"/>
</dbReference>
<keyword evidence="5" id="KW-0812">Transmembrane</keyword>
<dbReference type="CDD" id="cd11386">
    <property type="entry name" value="MCP_signal"/>
    <property type="match status" value="1"/>
</dbReference>
<dbReference type="InterPro" id="IPR003660">
    <property type="entry name" value="HAMP_dom"/>
</dbReference>
<feature type="domain" description="HAMP" evidence="7">
    <location>
        <begin position="146"/>
        <end position="198"/>
    </location>
</feature>
<dbReference type="AlphaFoldDB" id="A0A931NDK2"/>
<dbReference type="GO" id="GO:0004888">
    <property type="term" value="F:transmembrane signaling receptor activity"/>
    <property type="evidence" value="ECO:0007669"/>
    <property type="project" value="InterPro"/>
</dbReference>
<reference evidence="8" key="1">
    <citation type="submission" date="2020-12" db="EMBL/GenBank/DDBJ databases">
        <title>The genome sequence of Inhella sp. 4Y17.</title>
        <authorList>
            <person name="Liu Y."/>
        </authorList>
    </citation>
    <scope>NUCLEOTIDE SEQUENCE</scope>
    <source>
        <strain evidence="8">4Y10</strain>
    </source>
</reference>
<feature type="domain" description="Methyl-accepting transducer" evidence="6">
    <location>
        <begin position="203"/>
        <end position="432"/>
    </location>
</feature>
<dbReference type="PROSITE" id="PS50111">
    <property type="entry name" value="CHEMOTAXIS_TRANSDUC_2"/>
    <property type="match status" value="1"/>
</dbReference>
<dbReference type="FunFam" id="1.10.287.950:FF:000001">
    <property type="entry name" value="Methyl-accepting chemotaxis sensory transducer"/>
    <property type="match status" value="1"/>
</dbReference>
<comment type="caution">
    <text evidence="8">The sequence shown here is derived from an EMBL/GenBank/DDBJ whole genome shotgun (WGS) entry which is preliminary data.</text>
</comment>
<dbReference type="Pfam" id="PF00015">
    <property type="entry name" value="MCPsignal"/>
    <property type="match status" value="1"/>
</dbReference>
<keyword evidence="2" id="KW-0488">Methylation</keyword>
<dbReference type="EMBL" id="JAEDAL010000002">
    <property type="protein sequence ID" value="MBH9552694.1"/>
    <property type="molecule type" value="Genomic_DNA"/>
</dbReference>
<dbReference type="Pfam" id="PF00672">
    <property type="entry name" value="HAMP"/>
    <property type="match status" value="1"/>
</dbReference>
<evidence type="ECO:0000313" key="8">
    <source>
        <dbReference type="EMBL" id="MBH9552694.1"/>
    </source>
</evidence>
<evidence type="ECO:0000313" key="9">
    <source>
        <dbReference type="Proteomes" id="UP000620139"/>
    </source>
</evidence>
<organism evidence="8 9">
    <name type="scientific">Inhella gelatinilytica</name>
    <dbReference type="NCBI Taxonomy" id="2795030"/>
    <lineage>
        <taxon>Bacteria</taxon>
        <taxon>Pseudomonadati</taxon>
        <taxon>Pseudomonadota</taxon>
        <taxon>Betaproteobacteria</taxon>
        <taxon>Burkholderiales</taxon>
        <taxon>Sphaerotilaceae</taxon>
        <taxon>Inhella</taxon>
    </lineage>
</organism>